<name>A0A517ZRE2_9PLAN</name>
<keyword evidence="5" id="KW-0808">Transferase</keyword>
<dbReference type="KEGG" id="sdyn:Mal52_35380"/>
<evidence type="ECO:0000313" key="10">
    <source>
        <dbReference type="EMBL" id="QDU45050.1"/>
    </source>
</evidence>
<evidence type="ECO:0000313" key="11">
    <source>
        <dbReference type="Proteomes" id="UP000319383"/>
    </source>
</evidence>
<dbReference type="GO" id="GO:0008120">
    <property type="term" value="F:ceramide glucosyltransferase activity"/>
    <property type="evidence" value="ECO:0007669"/>
    <property type="project" value="TreeGrafter"/>
</dbReference>
<feature type="transmembrane region" description="Helical" evidence="9">
    <location>
        <begin position="6"/>
        <end position="27"/>
    </location>
</feature>
<protein>
    <recommendedName>
        <fullName evidence="12">N-glycosyltransferase</fullName>
    </recommendedName>
</protein>
<dbReference type="SUPFAM" id="SSF53448">
    <property type="entry name" value="Nucleotide-diphospho-sugar transferases"/>
    <property type="match status" value="1"/>
</dbReference>
<accession>A0A517ZRE2</accession>
<comment type="pathway">
    <text evidence="2">Lipid metabolism; sphingolipid metabolism.</text>
</comment>
<dbReference type="GO" id="GO:0006679">
    <property type="term" value="P:glucosylceramide biosynthetic process"/>
    <property type="evidence" value="ECO:0007669"/>
    <property type="project" value="TreeGrafter"/>
</dbReference>
<gene>
    <name evidence="10" type="ORF">Mal52_35380</name>
</gene>
<evidence type="ECO:0000256" key="4">
    <source>
        <dbReference type="ARBA" id="ARBA00022676"/>
    </source>
</evidence>
<dbReference type="RefSeq" id="WP_145377376.1">
    <property type="nucleotide sequence ID" value="NZ_CP036276.1"/>
</dbReference>
<evidence type="ECO:0008006" key="12">
    <source>
        <dbReference type="Google" id="ProtNLM"/>
    </source>
</evidence>
<evidence type="ECO:0000256" key="5">
    <source>
        <dbReference type="ARBA" id="ARBA00022679"/>
    </source>
</evidence>
<comment type="subcellular location">
    <subcellularLocation>
        <location evidence="1">Membrane</location>
        <topology evidence="1">Multi-pass membrane protein</topology>
    </subcellularLocation>
</comment>
<evidence type="ECO:0000256" key="8">
    <source>
        <dbReference type="ARBA" id="ARBA00023136"/>
    </source>
</evidence>
<dbReference type="PANTHER" id="PTHR12726:SF0">
    <property type="entry name" value="CERAMIDE GLUCOSYLTRANSFERASE"/>
    <property type="match status" value="1"/>
</dbReference>
<sequence length="414" mass="46527">MDGLLIAYCSLASVGLLVCLLTLIQTWEHRRYHSKRLAATDEPFAHPPVMLFVPCKGVDLDFESNLQSLFTQEYANYQLCFIAESIHDPAVAVIEQFQKQFPAVPCRIEIAGLANDCGQKVHNLIVATTNIPDNIEVLAFADSDACPGPLWLARMVRRTANSRTGVVTGYRWFVPVRPTWSNHIVAAMNNQLAGNLGLRLFNLVWGGSWAMRKEVFERLNFPHAWQGCLNDDLLVTQAVRKAGLKVVYEPHCLVASAVDFDFPAMLEFARRQYFQVRIYTPRWWWLGLAAAGLVNVMYLGSAILAVTWAITGGPFLVPLVCGAIYYACSSMRTALRQRTMRPFLQIPPATFREVTRFERFAAPLTAIFQLVAVVSSAGGRRIVWRGIRYYVAGPHETCIEFRPEQQINDRANAA</sequence>
<keyword evidence="7 9" id="KW-1133">Transmembrane helix</keyword>
<organism evidence="10 11">
    <name type="scientific">Symmachiella dynata</name>
    <dbReference type="NCBI Taxonomy" id="2527995"/>
    <lineage>
        <taxon>Bacteria</taxon>
        <taxon>Pseudomonadati</taxon>
        <taxon>Planctomycetota</taxon>
        <taxon>Planctomycetia</taxon>
        <taxon>Planctomycetales</taxon>
        <taxon>Planctomycetaceae</taxon>
        <taxon>Symmachiella</taxon>
    </lineage>
</organism>
<dbReference type="AlphaFoldDB" id="A0A517ZRE2"/>
<dbReference type="Proteomes" id="UP000319383">
    <property type="component" value="Chromosome"/>
</dbReference>
<dbReference type="Gene3D" id="3.90.550.10">
    <property type="entry name" value="Spore Coat Polysaccharide Biosynthesis Protein SpsA, Chain A"/>
    <property type="match status" value="1"/>
</dbReference>
<comment type="pathway">
    <text evidence="3">Sphingolipid metabolism.</text>
</comment>
<reference evidence="10 11" key="1">
    <citation type="submission" date="2019-02" db="EMBL/GenBank/DDBJ databases">
        <title>Deep-cultivation of Planctomycetes and their phenomic and genomic characterization uncovers novel biology.</title>
        <authorList>
            <person name="Wiegand S."/>
            <person name="Jogler M."/>
            <person name="Boedeker C."/>
            <person name="Pinto D."/>
            <person name="Vollmers J."/>
            <person name="Rivas-Marin E."/>
            <person name="Kohn T."/>
            <person name="Peeters S.H."/>
            <person name="Heuer A."/>
            <person name="Rast P."/>
            <person name="Oberbeckmann S."/>
            <person name="Bunk B."/>
            <person name="Jeske O."/>
            <person name="Meyerdierks A."/>
            <person name="Storesund J.E."/>
            <person name="Kallscheuer N."/>
            <person name="Luecker S."/>
            <person name="Lage O.M."/>
            <person name="Pohl T."/>
            <person name="Merkel B.J."/>
            <person name="Hornburger P."/>
            <person name="Mueller R.-W."/>
            <person name="Bruemmer F."/>
            <person name="Labrenz M."/>
            <person name="Spormann A.M."/>
            <person name="Op den Camp H."/>
            <person name="Overmann J."/>
            <person name="Amann R."/>
            <person name="Jetten M.S.M."/>
            <person name="Mascher T."/>
            <person name="Medema M.H."/>
            <person name="Devos D.P."/>
            <person name="Kaster A.-K."/>
            <person name="Ovreas L."/>
            <person name="Rohde M."/>
            <person name="Galperin M.Y."/>
            <person name="Jogler C."/>
        </authorList>
    </citation>
    <scope>NUCLEOTIDE SEQUENCE [LARGE SCALE GENOMIC DNA]</scope>
    <source>
        <strain evidence="10 11">Mal52</strain>
    </source>
</reference>
<dbReference type="InterPro" id="IPR029044">
    <property type="entry name" value="Nucleotide-diphossugar_trans"/>
</dbReference>
<dbReference type="EMBL" id="CP036276">
    <property type="protein sequence ID" value="QDU45050.1"/>
    <property type="molecule type" value="Genomic_DNA"/>
</dbReference>
<dbReference type="GO" id="GO:0016020">
    <property type="term" value="C:membrane"/>
    <property type="evidence" value="ECO:0007669"/>
    <property type="project" value="UniProtKB-SubCell"/>
</dbReference>
<evidence type="ECO:0000256" key="6">
    <source>
        <dbReference type="ARBA" id="ARBA00022692"/>
    </source>
</evidence>
<keyword evidence="8 9" id="KW-0472">Membrane</keyword>
<evidence type="ECO:0000256" key="1">
    <source>
        <dbReference type="ARBA" id="ARBA00004141"/>
    </source>
</evidence>
<evidence type="ECO:0000256" key="7">
    <source>
        <dbReference type="ARBA" id="ARBA00022989"/>
    </source>
</evidence>
<evidence type="ECO:0000256" key="9">
    <source>
        <dbReference type="SAM" id="Phobius"/>
    </source>
</evidence>
<feature type="transmembrane region" description="Helical" evidence="9">
    <location>
        <begin position="315"/>
        <end position="335"/>
    </location>
</feature>
<dbReference type="InterPro" id="IPR025993">
    <property type="entry name" value="Ceramide_glucosylTrfase"/>
</dbReference>
<keyword evidence="4" id="KW-0328">Glycosyltransferase</keyword>
<evidence type="ECO:0000256" key="2">
    <source>
        <dbReference type="ARBA" id="ARBA00004760"/>
    </source>
</evidence>
<proteinExistence type="predicted"/>
<feature type="transmembrane region" description="Helical" evidence="9">
    <location>
        <begin position="283"/>
        <end position="309"/>
    </location>
</feature>
<keyword evidence="6 9" id="KW-0812">Transmembrane</keyword>
<evidence type="ECO:0000256" key="3">
    <source>
        <dbReference type="ARBA" id="ARBA00004991"/>
    </source>
</evidence>
<keyword evidence="11" id="KW-1185">Reference proteome</keyword>
<dbReference type="PANTHER" id="PTHR12726">
    <property type="entry name" value="CERAMIDE GLUCOSYLTRANSFERASE"/>
    <property type="match status" value="1"/>
</dbReference>
<dbReference type="Pfam" id="PF13641">
    <property type="entry name" value="Glyco_tranf_2_3"/>
    <property type="match status" value="1"/>
</dbReference>